<dbReference type="SUPFAM" id="SSF53474">
    <property type="entry name" value="alpha/beta-Hydrolases"/>
    <property type="match status" value="1"/>
</dbReference>
<dbReference type="PANTHER" id="PTHR46623">
    <property type="entry name" value="CARBOXYMETHYLENEBUTENOLIDASE-RELATED"/>
    <property type="match status" value="1"/>
</dbReference>
<dbReference type="GeneID" id="48278777"/>
<evidence type="ECO:0000313" key="4">
    <source>
        <dbReference type="Proteomes" id="UP000238825"/>
    </source>
</evidence>
<dbReference type="PANTHER" id="PTHR46623:SF6">
    <property type="entry name" value="ALPHA_BETA-HYDROLASES SUPERFAMILY PROTEIN"/>
    <property type="match status" value="1"/>
</dbReference>
<dbReference type="EMBL" id="UFSZ01000001">
    <property type="protein sequence ID" value="SUV15299.1"/>
    <property type="molecule type" value="Genomic_DNA"/>
</dbReference>
<reference evidence="3 5" key="2">
    <citation type="submission" date="2018-06" db="EMBL/GenBank/DDBJ databases">
        <authorList>
            <consortium name="Pathogen Informatics"/>
            <person name="Doyle S."/>
        </authorList>
    </citation>
    <scope>NUCLEOTIDE SEQUENCE [LARGE SCALE GENOMIC DNA]</scope>
    <source>
        <strain evidence="3 5">NCTC10338</strain>
    </source>
</reference>
<feature type="domain" description="Dienelactone hydrolase" evidence="1">
    <location>
        <begin position="4"/>
        <end position="174"/>
    </location>
</feature>
<dbReference type="GO" id="GO:0008806">
    <property type="term" value="F:carboxymethylenebutenolidase activity"/>
    <property type="evidence" value="ECO:0007669"/>
    <property type="project" value="UniProtKB-EC"/>
</dbReference>
<dbReference type="EC" id="3.1.1.45" evidence="3"/>
<dbReference type="Pfam" id="PF01738">
    <property type="entry name" value="DLH"/>
    <property type="match status" value="1"/>
</dbReference>
<keyword evidence="3" id="KW-0378">Hydrolase</keyword>
<dbReference type="Proteomes" id="UP000238825">
    <property type="component" value="Chromosome"/>
</dbReference>
<dbReference type="Gene3D" id="3.40.50.1820">
    <property type="entry name" value="alpha/beta hydrolase"/>
    <property type="match status" value="1"/>
</dbReference>
<name>A0A2S0K5P9_LYSSH</name>
<organism evidence="2 4">
    <name type="scientific">Lysinibacillus sphaericus</name>
    <name type="common">Bacillus sphaericus</name>
    <dbReference type="NCBI Taxonomy" id="1421"/>
    <lineage>
        <taxon>Bacteria</taxon>
        <taxon>Bacillati</taxon>
        <taxon>Bacillota</taxon>
        <taxon>Bacilli</taxon>
        <taxon>Bacillales</taxon>
        <taxon>Bacillaceae</taxon>
        <taxon>Lysinibacillus</taxon>
    </lineage>
</organism>
<dbReference type="EMBL" id="CP019980">
    <property type="protein sequence ID" value="AVK98707.1"/>
    <property type="molecule type" value="Genomic_DNA"/>
</dbReference>
<dbReference type="RefSeq" id="WP_024360874.1">
    <property type="nucleotide sequence ID" value="NZ_BJNS01000028.1"/>
</dbReference>
<sequence>MKRKKIFILHEIYGVNDFIKDQGQTYSDSNTNVECISLYSNGKVFSYSQEKEAYQYFTQEIGFDRPLERLTLLLLEAKVQYDEVVLIGFSVGATLAWRLSNLPIHRIICIYGSRIRQYLDVHPTCPTLVILPSHEKSFDVNELKKAIERLPFVQTAQLSGKHGFMDYNNSNYCDNSYLQAQSVIHYFLHKEQL</sequence>
<reference evidence="2 4" key="1">
    <citation type="submission" date="2017-03" db="EMBL/GenBank/DDBJ databases">
        <title>The whole genome sequencing and assembly of Lysinibacillus sphaericus DSM 28T strain.</title>
        <authorList>
            <person name="Lee Y.-J."/>
            <person name="Yi H."/>
            <person name="Bahn Y.-S."/>
            <person name="Kim J.F."/>
            <person name="Lee D.-W."/>
        </authorList>
    </citation>
    <scope>NUCLEOTIDE SEQUENCE [LARGE SCALE GENOMIC DNA]</scope>
    <source>
        <strain evidence="2 4">DSM 28</strain>
    </source>
</reference>
<evidence type="ECO:0000313" key="2">
    <source>
        <dbReference type="EMBL" id="AVK98707.1"/>
    </source>
</evidence>
<dbReference type="InterPro" id="IPR029058">
    <property type="entry name" value="AB_hydrolase_fold"/>
</dbReference>
<dbReference type="AlphaFoldDB" id="A0A2S0K5P9"/>
<evidence type="ECO:0000313" key="3">
    <source>
        <dbReference type="EMBL" id="SUV15299.1"/>
    </source>
</evidence>
<dbReference type="Proteomes" id="UP000255295">
    <property type="component" value="Unassembled WGS sequence"/>
</dbReference>
<dbReference type="InterPro" id="IPR002925">
    <property type="entry name" value="Dienelactn_hydro"/>
</dbReference>
<dbReference type="InterPro" id="IPR051049">
    <property type="entry name" value="Dienelactone_hydrolase-like"/>
</dbReference>
<proteinExistence type="predicted"/>
<evidence type="ECO:0000313" key="5">
    <source>
        <dbReference type="Proteomes" id="UP000255295"/>
    </source>
</evidence>
<accession>A0A2S0K5P9</accession>
<protein>
    <submittedName>
        <fullName evidence="3">Dienelactone hydrolase family protein</fullName>
        <ecNumber evidence="3">3.1.1.45</ecNumber>
    </submittedName>
</protein>
<gene>
    <name evidence="2" type="ORF">LS41612_21475</name>
    <name evidence="3" type="ORF">NCTC10338_00363</name>
</gene>
<evidence type="ECO:0000259" key="1">
    <source>
        <dbReference type="Pfam" id="PF01738"/>
    </source>
</evidence>